<evidence type="ECO:0000256" key="1">
    <source>
        <dbReference type="ARBA" id="ARBA00008468"/>
    </source>
</evidence>
<evidence type="ECO:0000313" key="4">
    <source>
        <dbReference type="Proteomes" id="UP000182444"/>
    </source>
</evidence>
<dbReference type="EMBL" id="CP017554">
    <property type="protein sequence ID" value="AOW01816.1"/>
    <property type="molecule type" value="Genomic_DNA"/>
</dbReference>
<comment type="similarity">
    <text evidence="1">Belongs to the BLOC1S2 family.</text>
</comment>
<reference evidence="3 5" key="2">
    <citation type="submission" date="2018-07" db="EMBL/GenBank/DDBJ databases">
        <title>Draft Genome Assemblies for Five Robust Yarrowia lipolytica Strains Exhibiting High Lipid Production and Pentose Sugar Utilization and Sugar Alcohol Secretion from Undetoxified Lignocellulosic Biomass Hydrolysates.</title>
        <authorList>
            <consortium name="DOE Joint Genome Institute"/>
            <person name="Walker C."/>
            <person name="Ryu S."/>
            <person name="Na H."/>
            <person name="Zane M."/>
            <person name="LaButti K."/>
            <person name="Lipzen A."/>
            <person name="Haridas S."/>
            <person name="Barry K."/>
            <person name="Grigoriev I.V."/>
            <person name="Quarterman J."/>
            <person name="Slininger P."/>
            <person name="Dien B."/>
            <person name="Trinh C.T."/>
        </authorList>
    </citation>
    <scope>NUCLEOTIDE SEQUENCE [LARGE SCALE GENOMIC DNA]</scope>
    <source>
        <strain evidence="3 5">YB392</strain>
    </source>
</reference>
<gene>
    <name evidence="3" type="ORF">B0I71DRAFT_127450</name>
    <name evidence="2" type="ORF">YALI1_B22055g</name>
</gene>
<reference evidence="2 4" key="1">
    <citation type="journal article" date="2016" name="PLoS ONE">
        <title>Sequence Assembly of Yarrowia lipolytica Strain W29/CLIB89 Shows Transposable Element Diversity.</title>
        <authorList>
            <person name="Magnan C."/>
            <person name="Yu J."/>
            <person name="Chang I."/>
            <person name="Jahn E."/>
            <person name="Kanomata Y."/>
            <person name="Wu J."/>
            <person name="Zeller M."/>
            <person name="Oakes M."/>
            <person name="Baldi P."/>
            <person name="Sandmeyer S."/>
        </authorList>
    </citation>
    <scope>NUCLEOTIDE SEQUENCE [LARGE SCALE GENOMIC DNA]</scope>
    <source>
        <strain evidence="2">CLIB89</strain>
        <strain evidence="4">CLIB89(W29)</strain>
    </source>
</reference>
<organism evidence="2 4">
    <name type="scientific">Yarrowia lipolytica</name>
    <name type="common">Candida lipolytica</name>
    <dbReference type="NCBI Taxonomy" id="4952"/>
    <lineage>
        <taxon>Eukaryota</taxon>
        <taxon>Fungi</taxon>
        <taxon>Dikarya</taxon>
        <taxon>Ascomycota</taxon>
        <taxon>Saccharomycotina</taxon>
        <taxon>Dipodascomycetes</taxon>
        <taxon>Dipodascales</taxon>
        <taxon>Dipodascales incertae sedis</taxon>
        <taxon>Yarrowia</taxon>
    </lineage>
</organism>
<dbReference type="Proteomes" id="UP000256601">
    <property type="component" value="Unassembled WGS sequence"/>
</dbReference>
<dbReference type="InterPro" id="IPR019269">
    <property type="entry name" value="BLOC1_su2"/>
</dbReference>
<dbReference type="AlphaFoldDB" id="A0A1D8N856"/>
<sequence length="104" mass="12252">MEKTVKAAENLIDAQTDYTVTWLDSLEVVNRKQTHKYKQLAESTKGLENDREYLEGLNNENARYVDQLKQVRGHLDTLEKLVGEVDEWSKELEVKVRRMQQERS</sequence>
<name>A0A1D8N856_YARLL</name>
<evidence type="ECO:0000313" key="3">
    <source>
        <dbReference type="EMBL" id="RDW28352.1"/>
    </source>
</evidence>
<dbReference type="VEuPathDB" id="FungiDB:YALI1_B22055g"/>
<dbReference type="EMBL" id="KZ858953">
    <property type="protein sequence ID" value="RDW28352.1"/>
    <property type="molecule type" value="Genomic_DNA"/>
</dbReference>
<proteinExistence type="inferred from homology"/>
<dbReference type="KEGG" id="yli:2907066"/>
<dbReference type="OMA" id="QSVYQNP"/>
<accession>A0A1D8N856</accession>
<evidence type="ECO:0000313" key="5">
    <source>
        <dbReference type="Proteomes" id="UP000256601"/>
    </source>
</evidence>
<dbReference type="OrthoDB" id="244061at2759"/>
<dbReference type="Proteomes" id="UP000182444">
    <property type="component" value="Chromosome 1B"/>
</dbReference>
<dbReference type="Pfam" id="PF10046">
    <property type="entry name" value="BLOC1_2"/>
    <property type="match status" value="1"/>
</dbReference>
<dbReference type="RefSeq" id="XP_500996.2">
    <property type="nucleotide sequence ID" value="XM_500996.2"/>
</dbReference>
<protein>
    <submittedName>
        <fullName evidence="3">Biogenesis of lysosome-related organelles complex-1, subunit 2</fullName>
    </submittedName>
</protein>
<dbReference type="GeneID" id="2907066"/>
<dbReference type="VEuPathDB" id="FungiDB:YALI0_B16940g"/>
<evidence type="ECO:0000313" key="2">
    <source>
        <dbReference type="EMBL" id="AOW01816.1"/>
    </source>
</evidence>